<gene>
    <name evidence="3" type="ORF">IGS68_28435</name>
</gene>
<dbReference type="SUPFAM" id="SSF47413">
    <property type="entry name" value="lambda repressor-like DNA-binding domains"/>
    <property type="match status" value="1"/>
</dbReference>
<dbReference type="InterPro" id="IPR010982">
    <property type="entry name" value="Lambda_DNA-bd_dom_sf"/>
</dbReference>
<sequence length="194" mass="21170">MAAPEVPAPDIRIGIKLRHARLVRGLRMSDVARRVGCSESLISKLEHDKAKPSFVMLHKLVVALETNVAYLFADADDSAGPVARAGERPVITTDPLRNAHGIRLERLIPYAEGHLLQANIHIIDPGSGSDGEIEHDGEEVGYILEGALELTIGGQIHSLSAGDSFAFRSELKHGYRNPGDRMTRVLWVNTPPTF</sequence>
<accession>A0ABX7BJ29</accession>
<dbReference type="PROSITE" id="PS50943">
    <property type="entry name" value="HTH_CROC1"/>
    <property type="match status" value="1"/>
</dbReference>
<keyword evidence="3" id="KW-0614">Plasmid</keyword>
<evidence type="ECO:0000313" key="3">
    <source>
        <dbReference type="EMBL" id="QQP93091.1"/>
    </source>
</evidence>
<evidence type="ECO:0000259" key="2">
    <source>
        <dbReference type="PROSITE" id="PS50943"/>
    </source>
</evidence>
<name>A0ABX7BJ29_9PROT</name>
<dbReference type="SUPFAM" id="SSF51182">
    <property type="entry name" value="RmlC-like cupins"/>
    <property type="match status" value="1"/>
</dbReference>
<dbReference type="Proteomes" id="UP000595197">
    <property type="component" value="Plasmid pTT6-1"/>
</dbReference>
<dbReference type="InterPro" id="IPR001387">
    <property type="entry name" value="Cro/C1-type_HTH"/>
</dbReference>
<dbReference type="Gene3D" id="1.10.260.40">
    <property type="entry name" value="lambda repressor-like DNA-binding domains"/>
    <property type="match status" value="1"/>
</dbReference>
<geneLocation type="plasmid" evidence="3 4">
    <name>pTT6-1</name>
</geneLocation>
<reference evidence="3" key="1">
    <citation type="submission" date="2021-02" db="EMBL/GenBank/DDBJ databases">
        <title>Skermanella TT6 skin isolate.</title>
        <authorList>
            <person name="Lee K."/>
            <person name="Ganzorig M."/>
        </authorList>
    </citation>
    <scope>NUCLEOTIDE SEQUENCE</scope>
    <source>
        <strain evidence="3">TT6</strain>
    </source>
</reference>
<dbReference type="InterPro" id="IPR014710">
    <property type="entry name" value="RmlC-like_jellyroll"/>
</dbReference>
<dbReference type="RefSeq" id="WP_201082471.1">
    <property type="nucleotide sequence ID" value="NZ_CP067421.1"/>
</dbReference>
<dbReference type="Pfam" id="PF07883">
    <property type="entry name" value="Cupin_2"/>
    <property type="match status" value="1"/>
</dbReference>
<evidence type="ECO:0000256" key="1">
    <source>
        <dbReference type="ARBA" id="ARBA00023125"/>
    </source>
</evidence>
<dbReference type="SMART" id="SM00530">
    <property type="entry name" value="HTH_XRE"/>
    <property type="match status" value="1"/>
</dbReference>
<dbReference type="Pfam" id="PF13560">
    <property type="entry name" value="HTH_31"/>
    <property type="match status" value="1"/>
</dbReference>
<dbReference type="Gene3D" id="2.60.120.10">
    <property type="entry name" value="Jelly Rolls"/>
    <property type="match status" value="1"/>
</dbReference>
<dbReference type="PANTHER" id="PTHR46797:SF2">
    <property type="entry name" value="TRANSCRIPTIONAL REGULATOR"/>
    <property type="match status" value="1"/>
</dbReference>
<organism evidence="3 4">
    <name type="scientific">Skermanella cutis</name>
    <dbReference type="NCBI Taxonomy" id="2775420"/>
    <lineage>
        <taxon>Bacteria</taxon>
        <taxon>Pseudomonadati</taxon>
        <taxon>Pseudomonadota</taxon>
        <taxon>Alphaproteobacteria</taxon>
        <taxon>Rhodospirillales</taxon>
        <taxon>Azospirillaceae</taxon>
        <taxon>Skermanella</taxon>
    </lineage>
</organism>
<dbReference type="CDD" id="cd00093">
    <property type="entry name" value="HTH_XRE"/>
    <property type="match status" value="1"/>
</dbReference>
<keyword evidence="1" id="KW-0238">DNA-binding</keyword>
<proteinExistence type="predicted"/>
<keyword evidence="4" id="KW-1185">Reference proteome</keyword>
<protein>
    <submittedName>
        <fullName evidence="3">Cupin domain-containing protein</fullName>
    </submittedName>
</protein>
<dbReference type="EMBL" id="CP067421">
    <property type="protein sequence ID" value="QQP93091.1"/>
    <property type="molecule type" value="Genomic_DNA"/>
</dbReference>
<dbReference type="PANTHER" id="PTHR46797">
    <property type="entry name" value="HTH-TYPE TRANSCRIPTIONAL REGULATOR"/>
    <property type="match status" value="1"/>
</dbReference>
<dbReference type="InterPro" id="IPR050807">
    <property type="entry name" value="TransReg_Diox_bact_type"/>
</dbReference>
<dbReference type="InterPro" id="IPR013096">
    <property type="entry name" value="Cupin_2"/>
</dbReference>
<feature type="domain" description="HTH cro/C1-type" evidence="2">
    <location>
        <begin position="17"/>
        <end position="71"/>
    </location>
</feature>
<dbReference type="InterPro" id="IPR011051">
    <property type="entry name" value="RmlC_Cupin_sf"/>
</dbReference>
<evidence type="ECO:0000313" key="4">
    <source>
        <dbReference type="Proteomes" id="UP000595197"/>
    </source>
</evidence>
<dbReference type="CDD" id="cd02209">
    <property type="entry name" value="cupin_XRE_C"/>
    <property type="match status" value="1"/>
</dbReference>